<comment type="caution">
    <text evidence="1">The sequence shown here is derived from an EMBL/GenBank/DDBJ whole genome shotgun (WGS) entry which is preliminary data.</text>
</comment>
<reference evidence="1 2" key="1">
    <citation type="journal article" date="2013" name="PLoS ONE">
        <title>Lactobacillus paracasei comparative genomics: towards species pan-genome definition and exploitation of diversity.</title>
        <authorList>
            <person name="Smokvina T."/>
            <person name="Wels M."/>
            <person name="Polka J."/>
            <person name="Chervaux C."/>
            <person name="Brisse S."/>
            <person name="Boekhorst J."/>
            <person name="van Hylckama Vlieg J.E."/>
            <person name="Siezen R.J."/>
        </authorList>
    </citation>
    <scope>NUCLEOTIDE SEQUENCE [LARGE SCALE GENOMIC DNA]</scope>
    <source>
        <strain evidence="1 2">Lpp41</strain>
    </source>
</reference>
<evidence type="ECO:0000313" key="2">
    <source>
        <dbReference type="Proteomes" id="UP000014244"/>
    </source>
</evidence>
<gene>
    <name evidence="1" type="ORF">Lpp41_04511</name>
</gene>
<dbReference type="EMBL" id="ANKE01000224">
    <property type="protein sequence ID" value="EPC74259.1"/>
    <property type="molecule type" value="Genomic_DNA"/>
</dbReference>
<evidence type="ECO:0000313" key="1">
    <source>
        <dbReference type="EMBL" id="EPC74259.1"/>
    </source>
</evidence>
<dbReference type="AlphaFoldDB" id="A0A829HA65"/>
<dbReference type="Proteomes" id="UP000014244">
    <property type="component" value="Unassembled WGS sequence"/>
</dbReference>
<organism evidence="1 2">
    <name type="scientific">Lacticaseibacillus paracasei subsp. paracasei Lpp41</name>
    <dbReference type="NCBI Taxonomy" id="1256208"/>
    <lineage>
        <taxon>Bacteria</taxon>
        <taxon>Bacillati</taxon>
        <taxon>Bacillota</taxon>
        <taxon>Bacilli</taxon>
        <taxon>Lactobacillales</taxon>
        <taxon>Lactobacillaceae</taxon>
        <taxon>Lacticaseibacillus</taxon>
    </lineage>
</organism>
<proteinExistence type="predicted"/>
<sequence length="61" mass="6913">MYGHVFTQMQAEADTKLRVSIGQEYLGKKGQSSKNAFKRLKTSSVATFRAGRWIQRSLGDF</sequence>
<name>A0A829HA65_LACPA</name>
<protein>
    <submittedName>
        <fullName evidence="1">Uncharacterized protein</fullName>
    </submittedName>
</protein>
<accession>A0A829HA65</accession>